<dbReference type="PANTHER" id="PTHR42940">
    <property type="entry name" value="ALCOHOL DEHYDROGENASE 1-RELATED"/>
    <property type="match status" value="1"/>
</dbReference>
<dbReference type="FunFam" id="3.40.50.720:FF:000039">
    <property type="entry name" value="Alcohol dehydrogenase AdhP"/>
    <property type="match status" value="1"/>
</dbReference>
<evidence type="ECO:0000256" key="3">
    <source>
        <dbReference type="ARBA" id="ARBA00022723"/>
    </source>
</evidence>
<dbReference type="Gene3D" id="3.90.180.10">
    <property type="entry name" value="Medium-chain alcohol dehydrogenases, catalytic domain"/>
    <property type="match status" value="1"/>
</dbReference>
<name>A0A5B9EJ85_9BACT</name>
<evidence type="ECO:0000256" key="1">
    <source>
        <dbReference type="ARBA" id="ARBA00001947"/>
    </source>
</evidence>
<evidence type="ECO:0000256" key="4">
    <source>
        <dbReference type="ARBA" id="ARBA00022833"/>
    </source>
</evidence>
<dbReference type="EMBL" id="CP042806">
    <property type="protein sequence ID" value="QEE30457.1"/>
    <property type="molecule type" value="Genomic_DNA"/>
</dbReference>
<evidence type="ECO:0000256" key="2">
    <source>
        <dbReference type="ARBA" id="ARBA00008072"/>
    </source>
</evidence>
<dbReference type="SUPFAM" id="SSF51735">
    <property type="entry name" value="NAD(P)-binding Rossmann-fold domains"/>
    <property type="match status" value="1"/>
</dbReference>
<evidence type="ECO:0000256" key="7">
    <source>
        <dbReference type="RuleBase" id="RU361277"/>
    </source>
</evidence>
<dbReference type="InterPro" id="IPR011032">
    <property type="entry name" value="GroES-like_sf"/>
</dbReference>
<dbReference type="AlphaFoldDB" id="A0A5B9EJ85"/>
<dbReference type="OrthoDB" id="9806940at2"/>
<dbReference type="InterPro" id="IPR013154">
    <property type="entry name" value="ADH-like_N"/>
</dbReference>
<dbReference type="InterPro" id="IPR013149">
    <property type="entry name" value="ADH-like_C"/>
</dbReference>
<sequence length="340" mass="35856">MANTMKVAQISKPGGDFELVEREIPQPGAGQVRVKVEACGVCHSDVLVKDGAWPGLQYPRVPGHEVAGRIDAVGDRVTTWKVGDRVGVGWHGGHDFSCDQCRRGDFTMCANRKITGIDFDGGYGEYMVAPVESLAAIPDGLPAEEAGPFMCAGVTVFNALRNAGARAGDVVAVQGIGGLGHLGVQYARRMGFETVALGRGKDKEALAKKLGAHHYIDSDVSDTVAELQKLGGARIILATAPSAKAISSVVEGLGVNGNLLVPAAPSDPLNIGVFPLIMGRRQVSGWYSGTGRDSQDTLKFSALSDVHPMIEKYPLSEVAAAYEQMHSGKARFRAVLTMGS</sequence>
<comment type="similarity">
    <text evidence="2 7">Belongs to the zinc-containing alcohol dehydrogenase family.</text>
</comment>
<dbReference type="KEGG" id="talb:FTW19_22215"/>
<dbReference type="SMART" id="SM00829">
    <property type="entry name" value="PKS_ER"/>
    <property type="match status" value="1"/>
</dbReference>
<keyword evidence="5" id="KW-0560">Oxidoreductase</keyword>
<dbReference type="PROSITE" id="PS00059">
    <property type="entry name" value="ADH_ZINC"/>
    <property type="match status" value="1"/>
</dbReference>
<keyword evidence="6" id="KW-0520">NAD</keyword>
<dbReference type="Proteomes" id="UP000321820">
    <property type="component" value="Chromosome"/>
</dbReference>
<feature type="domain" description="Enoyl reductase (ER)" evidence="8">
    <location>
        <begin position="14"/>
        <end position="336"/>
    </location>
</feature>
<dbReference type="RefSeq" id="WP_147649770.1">
    <property type="nucleotide sequence ID" value="NZ_CP042806.1"/>
</dbReference>
<evidence type="ECO:0000256" key="5">
    <source>
        <dbReference type="ARBA" id="ARBA00023002"/>
    </source>
</evidence>
<dbReference type="GO" id="GO:0004022">
    <property type="term" value="F:alcohol dehydrogenase (NAD+) activity"/>
    <property type="evidence" value="ECO:0007669"/>
    <property type="project" value="TreeGrafter"/>
</dbReference>
<evidence type="ECO:0000313" key="9">
    <source>
        <dbReference type="EMBL" id="QEE30457.1"/>
    </source>
</evidence>
<protein>
    <submittedName>
        <fullName evidence="9">Zinc-binding dehydrogenase</fullName>
    </submittedName>
</protein>
<evidence type="ECO:0000256" key="6">
    <source>
        <dbReference type="ARBA" id="ARBA00023027"/>
    </source>
</evidence>
<proteinExistence type="inferred from homology"/>
<keyword evidence="10" id="KW-1185">Reference proteome</keyword>
<dbReference type="InterPro" id="IPR020843">
    <property type="entry name" value="ER"/>
</dbReference>
<evidence type="ECO:0000313" key="10">
    <source>
        <dbReference type="Proteomes" id="UP000321820"/>
    </source>
</evidence>
<dbReference type="CDD" id="cd08296">
    <property type="entry name" value="CAD_like"/>
    <property type="match status" value="1"/>
</dbReference>
<comment type="cofactor">
    <cofactor evidence="1 7">
        <name>Zn(2+)</name>
        <dbReference type="ChEBI" id="CHEBI:29105"/>
    </cofactor>
</comment>
<dbReference type="SUPFAM" id="SSF50129">
    <property type="entry name" value="GroES-like"/>
    <property type="match status" value="1"/>
</dbReference>
<dbReference type="InterPro" id="IPR002328">
    <property type="entry name" value="ADH_Zn_CS"/>
</dbReference>
<dbReference type="InterPro" id="IPR036291">
    <property type="entry name" value="NAD(P)-bd_dom_sf"/>
</dbReference>
<keyword evidence="3 7" id="KW-0479">Metal-binding</keyword>
<gene>
    <name evidence="9" type="ORF">FTW19_22215</name>
</gene>
<organism evidence="9 10">
    <name type="scientific">Terriglobus albidus</name>
    <dbReference type="NCBI Taxonomy" id="1592106"/>
    <lineage>
        <taxon>Bacteria</taxon>
        <taxon>Pseudomonadati</taxon>
        <taxon>Acidobacteriota</taxon>
        <taxon>Terriglobia</taxon>
        <taxon>Terriglobales</taxon>
        <taxon>Acidobacteriaceae</taxon>
        <taxon>Terriglobus</taxon>
    </lineage>
</organism>
<dbReference type="Gene3D" id="3.40.50.720">
    <property type="entry name" value="NAD(P)-binding Rossmann-like Domain"/>
    <property type="match status" value="1"/>
</dbReference>
<accession>A0A5B9EJ85</accession>
<reference evidence="9 10" key="1">
    <citation type="submission" date="2019-08" db="EMBL/GenBank/DDBJ databases">
        <title>Complete genome sequence of Terriglobus albidus strain ORNL.</title>
        <authorList>
            <person name="Podar M."/>
        </authorList>
    </citation>
    <scope>NUCLEOTIDE SEQUENCE [LARGE SCALE GENOMIC DNA]</scope>
    <source>
        <strain evidence="9 10">ORNL</strain>
    </source>
</reference>
<dbReference type="GO" id="GO:0008270">
    <property type="term" value="F:zinc ion binding"/>
    <property type="evidence" value="ECO:0007669"/>
    <property type="project" value="InterPro"/>
</dbReference>
<evidence type="ECO:0000259" key="8">
    <source>
        <dbReference type="SMART" id="SM00829"/>
    </source>
</evidence>
<dbReference type="PANTHER" id="PTHR42940:SF7">
    <property type="entry name" value="ALCOHOL DEHYDROGENASE-LIKE N-TERMINAL DOMAIN-CONTAINING PROTEIN"/>
    <property type="match status" value="1"/>
</dbReference>
<dbReference type="Pfam" id="PF00107">
    <property type="entry name" value="ADH_zinc_N"/>
    <property type="match status" value="1"/>
</dbReference>
<dbReference type="Pfam" id="PF08240">
    <property type="entry name" value="ADH_N"/>
    <property type="match status" value="1"/>
</dbReference>
<keyword evidence="4 7" id="KW-0862">Zinc</keyword>
<dbReference type="GO" id="GO:0005737">
    <property type="term" value="C:cytoplasm"/>
    <property type="evidence" value="ECO:0007669"/>
    <property type="project" value="TreeGrafter"/>
</dbReference>